<dbReference type="InterPro" id="IPR001647">
    <property type="entry name" value="HTH_TetR"/>
</dbReference>
<dbReference type="InterPro" id="IPR036271">
    <property type="entry name" value="Tet_transcr_reg_TetR-rel_C_sf"/>
</dbReference>
<dbReference type="Proteomes" id="UP000431744">
    <property type="component" value="Unassembled WGS sequence"/>
</dbReference>
<dbReference type="SUPFAM" id="SSF46689">
    <property type="entry name" value="Homeodomain-like"/>
    <property type="match status" value="1"/>
</dbReference>
<protein>
    <submittedName>
        <fullName evidence="4">TetR/AcrR family transcriptional regulator</fullName>
    </submittedName>
</protein>
<dbReference type="OrthoDB" id="5119743at2"/>
<accession>A0A6H9WHJ0</accession>
<evidence type="ECO:0000259" key="3">
    <source>
        <dbReference type="PROSITE" id="PS50977"/>
    </source>
</evidence>
<evidence type="ECO:0000256" key="1">
    <source>
        <dbReference type="ARBA" id="ARBA00023125"/>
    </source>
</evidence>
<proteinExistence type="predicted"/>
<keyword evidence="5" id="KW-1185">Reference proteome</keyword>
<dbReference type="PANTHER" id="PTHR30328:SF54">
    <property type="entry name" value="HTH-TYPE TRANSCRIPTIONAL REPRESSOR SCO4008"/>
    <property type="match status" value="1"/>
</dbReference>
<dbReference type="InterPro" id="IPR050109">
    <property type="entry name" value="HTH-type_TetR-like_transc_reg"/>
</dbReference>
<evidence type="ECO:0000313" key="5">
    <source>
        <dbReference type="Proteomes" id="UP000431744"/>
    </source>
</evidence>
<dbReference type="AlphaFoldDB" id="A0A6H9WHJ0"/>
<feature type="domain" description="HTH tetR-type" evidence="3">
    <location>
        <begin position="7"/>
        <end position="67"/>
    </location>
</feature>
<comment type="caution">
    <text evidence="4">The sequence shown here is derived from an EMBL/GenBank/DDBJ whole genome shotgun (WGS) entry which is preliminary data.</text>
</comment>
<dbReference type="GO" id="GO:0003677">
    <property type="term" value="F:DNA binding"/>
    <property type="evidence" value="ECO:0007669"/>
    <property type="project" value="UniProtKB-UniRule"/>
</dbReference>
<reference evidence="4 5" key="1">
    <citation type="submission" date="2019-09" db="EMBL/GenBank/DDBJ databases">
        <title>Phylogeny of genus Pseudoclavibacter and closely related genus.</title>
        <authorList>
            <person name="Li Y."/>
        </authorList>
    </citation>
    <scope>NUCLEOTIDE SEQUENCE [LARGE SCALE GENOMIC DNA]</scope>
    <source>
        <strain evidence="4 5">EGI 60007</strain>
    </source>
</reference>
<feature type="DNA-binding region" description="H-T-H motif" evidence="2">
    <location>
        <begin position="30"/>
        <end position="49"/>
    </location>
</feature>
<gene>
    <name evidence="4" type="ORF">F8O04_00170</name>
</gene>
<dbReference type="GO" id="GO:0006355">
    <property type="term" value="P:regulation of DNA-templated transcription"/>
    <property type="evidence" value="ECO:0007669"/>
    <property type="project" value="UniProtKB-ARBA"/>
</dbReference>
<name>A0A6H9WHJ0_9MICO</name>
<dbReference type="Pfam" id="PF00440">
    <property type="entry name" value="TetR_N"/>
    <property type="match status" value="1"/>
</dbReference>
<dbReference type="PANTHER" id="PTHR30328">
    <property type="entry name" value="TRANSCRIPTIONAL REPRESSOR"/>
    <property type="match status" value="1"/>
</dbReference>
<dbReference type="SUPFAM" id="SSF48498">
    <property type="entry name" value="Tetracyclin repressor-like, C-terminal domain"/>
    <property type="match status" value="1"/>
</dbReference>
<dbReference type="InterPro" id="IPR041467">
    <property type="entry name" value="Sco4008_C"/>
</dbReference>
<dbReference type="RefSeq" id="WP_158027318.1">
    <property type="nucleotide sequence ID" value="NZ_BMHG01000001.1"/>
</dbReference>
<organism evidence="4 5">
    <name type="scientific">Pseudoclavibacter endophyticus</name>
    <dbReference type="NCBI Taxonomy" id="1778590"/>
    <lineage>
        <taxon>Bacteria</taxon>
        <taxon>Bacillati</taxon>
        <taxon>Actinomycetota</taxon>
        <taxon>Actinomycetes</taxon>
        <taxon>Micrococcales</taxon>
        <taxon>Microbacteriaceae</taxon>
        <taxon>Pseudoclavibacter</taxon>
    </lineage>
</organism>
<dbReference type="PROSITE" id="PS50977">
    <property type="entry name" value="HTH_TETR_2"/>
    <property type="match status" value="1"/>
</dbReference>
<dbReference type="InterPro" id="IPR009057">
    <property type="entry name" value="Homeodomain-like_sf"/>
</dbReference>
<evidence type="ECO:0000313" key="4">
    <source>
        <dbReference type="EMBL" id="KAB1648763.1"/>
    </source>
</evidence>
<sequence>MASPTERSTEARILDSAIIEFAQRGFAGARVQAIADDARANIRMIYHYFQSKEGLFRAVMHEVSRRRAAELREMMSTPPTTLEELAVIFFDSYSRQPLGTRLLQWEALEFDRSDKADADDSWVNAEERSRAATERVELIRRMQAAGHLDAEIDPESLYVALVGIALSPLVFPALVGSATGQHGSDPEFRERYRRTIATLANQIAPGKALGSK</sequence>
<dbReference type="Pfam" id="PF17926">
    <property type="entry name" value="TetR_C_21"/>
    <property type="match status" value="1"/>
</dbReference>
<keyword evidence="1 2" id="KW-0238">DNA-binding</keyword>
<dbReference type="EMBL" id="WBJY01000001">
    <property type="protein sequence ID" value="KAB1648763.1"/>
    <property type="molecule type" value="Genomic_DNA"/>
</dbReference>
<dbReference type="Gene3D" id="1.10.357.10">
    <property type="entry name" value="Tetracycline Repressor, domain 2"/>
    <property type="match status" value="1"/>
</dbReference>
<evidence type="ECO:0000256" key="2">
    <source>
        <dbReference type="PROSITE-ProRule" id="PRU00335"/>
    </source>
</evidence>
<dbReference type="PRINTS" id="PR00455">
    <property type="entry name" value="HTHTETR"/>
</dbReference>